<evidence type="ECO:0000313" key="1">
    <source>
        <dbReference type="EMBL" id="GIY71594.1"/>
    </source>
</evidence>
<reference evidence="1 2" key="1">
    <citation type="submission" date="2021-06" db="EMBL/GenBank/DDBJ databases">
        <title>Caerostris darwini draft genome.</title>
        <authorList>
            <person name="Kono N."/>
            <person name="Arakawa K."/>
        </authorList>
    </citation>
    <scope>NUCLEOTIDE SEQUENCE [LARGE SCALE GENOMIC DNA]</scope>
</reference>
<keyword evidence="2" id="KW-1185">Reference proteome</keyword>
<protein>
    <submittedName>
        <fullName evidence="1">Uncharacterized protein</fullName>
    </submittedName>
</protein>
<evidence type="ECO:0000313" key="2">
    <source>
        <dbReference type="Proteomes" id="UP001054837"/>
    </source>
</evidence>
<dbReference type="AlphaFoldDB" id="A0AAV4VP64"/>
<name>A0AAV4VP64_9ARAC</name>
<accession>A0AAV4VP64</accession>
<dbReference type="Proteomes" id="UP001054837">
    <property type="component" value="Unassembled WGS sequence"/>
</dbReference>
<comment type="caution">
    <text evidence="1">The sequence shown here is derived from an EMBL/GenBank/DDBJ whole genome shotgun (WGS) entry which is preliminary data.</text>
</comment>
<sequence length="97" mass="11194">MGNGIKTASRMEKKRKTVIQISARDTRVEFSPSPGWRERGDQNRRKEHTLIGGTNIFLKPDILFPKKLHIPSDEKRQHSLWTRELSVSLWASCHGTL</sequence>
<proteinExistence type="predicted"/>
<dbReference type="EMBL" id="BPLQ01013365">
    <property type="protein sequence ID" value="GIY71594.1"/>
    <property type="molecule type" value="Genomic_DNA"/>
</dbReference>
<organism evidence="1 2">
    <name type="scientific">Caerostris darwini</name>
    <dbReference type="NCBI Taxonomy" id="1538125"/>
    <lineage>
        <taxon>Eukaryota</taxon>
        <taxon>Metazoa</taxon>
        <taxon>Ecdysozoa</taxon>
        <taxon>Arthropoda</taxon>
        <taxon>Chelicerata</taxon>
        <taxon>Arachnida</taxon>
        <taxon>Araneae</taxon>
        <taxon>Araneomorphae</taxon>
        <taxon>Entelegynae</taxon>
        <taxon>Araneoidea</taxon>
        <taxon>Araneidae</taxon>
        <taxon>Caerostris</taxon>
    </lineage>
</organism>
<gene>
    <name evidence="1" type="ORF">CDAR_442981</name>
</gene>